<dbReference type="AlphaFoldDB" id="Q6CXR2"/>
<reference evidence="3 4" key="1">
    <citation type="journal article" date="2004" name="Nature">
        <title>Genome evolution in yeasts.</title>
        <authorList>
            <consortium name="Genolevures"/>
            <person name="Dujon B."/>
            <person name="Sherman D."/>
            <person name="Fischer G."/>
            <person name="Durrens P."/>
            <person name="Casaregola S."/>
            <person name="Lafontaine I."/>
            <person name="de Montigny J."/>
            <person name="Marck C."/>
            <person name="Neuveglise C."/>
            <person name="Talla E."/>
            <person name="Goffard N."/>
            <person name="Frangeul L."/>
            <person name="Aigle M."/>
            <person name="Anthouard V."/>
            <person name="Babour A."/>
            <person name="Barbe V."/>
            <person name="Barnay S."/>
            <person name="Blanchin S."/>
            <person name="Beckerich J.M."/>
            <person name="Beyne E."/>
            <person name="Bleykasten C."/>
            <person name="Boisrame A."/>
            <person name="Boyer J."/>
            <person name="Cattolico L."/>
            <person name="Confanioleri F."/>
            <person name="de Daruvar A."/>
            <person name="Despons L."/>
            <person name="Fabre E."/>
            <person name="Fairhead C."/>
            <person name="Ferry-Dumazet H."/>
            <person name="Groppi A."/>
            <person name="Hantraye F."/>
            <person name="Hennequin C."/>
            <person name="Jauniaux N."/>
            <person name="Joyet P."/>
            <person name="Kachouri R."/>
            <person name="Kerrest A."/>
            <person name="Koszul R."/>
            <person name="Lemaire M."/>
            <person name="Lesur I."/>
            <person name="Ma L."/>
            <person name="Muller H."/>
            <person name="Nicaud J.M."/>
            <person name="Nikolski M."/>
            <person name="Oztas S."/>
            <person name="Ozier-Kalogeropoulos O."/>
            <person name="Pellenz S."/>
            <person name="Potier S."/>
            <person name="Richard G.F."/>
            <person name="Straub M.L."/>
            <person name="Suleau A."/>
            <person name="Swennene D."/>
            <person name="Tekaia F."/>
            <person name="Wesolowski-Louvel M."/>
            <person name="Westhof E."/>
            <person name="Wirth B."/>
            <person name="Zeniou-Meyer M."/>
            <person name="Zivanovic I."/>
            <person name="Bolotin-Fukuhara M."/>
            <person name="Thierry A."/>
            <person name="Bouchier C."/>
            <person name="Caudron B."/>
            <person name="Scarpelli C."/>
            <person name="Gaillardin C."/>
            <person name="Weissenbach J."/>
            <person name="Wincker P."/>
            <person name="Souciet J.L."/>
        </authorList>
    </citation>
    <scope>NUCLEOTIDE SEQUENCE [LARGE SCALE GENOMIC DNA]</scope>
    <source>
        <strain evidence="4">ATCC 8585 / CBS 2359 / DSM 70799 / NBRC 1267 / NRRL Y-1140 / WM37</strain>
    </source>
</reference>
<evidence type="ECO:0000256" key="2">
    <source>
        <dbReference type="ARBA" id="ARBA00022679"/>
    </source>
</evidence>
<proteinExistence type="predicted"/>
<dbReference type="Proteomes" id="UP000000598">
    <property type="component" value="Chromosome A"/>
</dbReference>
<dbReference type="GO" id="GO:0000009">
    <property type="term" value="F:alpha-1,6-mannosyltransferase activity"/>
    <property type="evidence" value="ECO:0007669"/>
    <property type="project" value="TreeGrafter"/>
</dbReference>
<dbReference type="HOGENOM" id="CLU_021434_1_0_1"/>
<evidence type="ECO:0000256" key="1">
    <source>
        <dbReference type="ARBA" id="ARBA00022676"/>
    </source>
</evidence>
<dbReference type="KEGG" id="kla:KLLA0_A06215g"/>
<organism evidence="3 4">
    <name type="scientific">Kluyveromyces lactis (strain ATCC 8585 / CBS 2359 / DSM 70799 / NBRC 1267 / NRRL Y-1140 / WM37)</name>
    <name type="common">Yeast</name>
    <name type="synonym">Candida sphaerica</name>
    <dbReference type="NCBI Taxonomy" id="284590"/>
    <lineage>
        <taxon>Eukaryota</taxon>
        <taxon>Fungi</taxon>
        <taxon>Dikarya</taxon>
        <taxon>Ascomycota</taxon>
        <taxon>Saccharomycotina</taxon>
        <taxon>Saccharomycetes</taxon>
        <taxon>Saccharomycetales</taxon>
        <taxon>Saccharomycetaceae</taxon>
        <taxon>Kluyveromyces</taxon>
    </lineage>
</organism>
<dbReference type="PANTHER" id="PTHR31306">
    <property type="entry name" value="ALPHA-1,6-MANNOSYLTRANSFERASE MNN11-RELATED"/>
    <property type="match status" value="1"/>
</dbReference>
<dbReference type="OMA" id="IKTYNHF"/>
<sequence>MPFIPKNKKKWTKSFKVWISELKFYLHKRNKFSMLLLISVIIFLLYELTSSLPSKSSAGYRIPKTHGMYQNEVQSSTPLIFPSVQDHGTLKELGVEGLFTLRIDVDGNREYVFKPEDTPMTEAERKELAETDKKKFVKRTFLDHGKLVYKNKANHPEVVIVTIIDFENYSLDHIINTVQNRVDYAQRHNYGTYVRWAQEFLPQVQKQSMEASYEFIKPLAVRAAMNAFPYAKYFWFFDQNGLIMQLDTSLQQQLLEPKVLDAAVLKSVPVFEKSNIKTYKHFDAKTAKIIIPKTGAGKLDTSSFVVTPSIHGKAFLDYINDPLVRNYPWPSSFTSAIGHLLQWHPRILKRTALVVPKTIASVYSPSAVKKQADDAERFNYMDGDFVITFTGCEASKTCEIELDKHYQLVKQD</sequence>
<dbReference type="FunCoup" id="Q6CXR2">
    <property type="interactions" value="116"/>
</dbReference>
<keyword evidence="1" id="KW-0328">Glycosyltransferase</keyword>
<dbReference type="Pfam" id="PF05637">
    <property type="entry name" value="Glyco_transf_34"/>
    <property type="match status" value="1"/>
</dbReference>
<dbReference type="InterPro" id="IPR008630">
    <property type="entry name" value="Glyco_trans_34"/>
</dbReference>
<dbReference type="InParanoid" id="Q6CXR2"/>
<name>Q6CXR2_KLULA</name>
<dbReference type="GO" id="GO:0000136">
    <property type="term" value="C:mannan polymerase complex"/>
    <property type="evidence" value="ECO:0007669"/>
    <property type="project" value="TreeGrafter"/>
</dbReference>
<accession>Q6CXR2</accession>
<dbReference type="STRING" id="284590.Q6CXR2"/>
<dbReference type="CAZy" id="GT34">
    <property type="family name" value="Glycosyltransferase Family 34"/>
</dbReference>
<keyword evidence="2" id="KW-0808">Transferase</keyword>
<evidence type="ECO:0000313" key="4">
    <source>
        <dbReference type="Proteomes" id="UP000000598"/>
    </source>
</evidence>
<dbReference type="GO" id="GO:0006487">
    <property type="term" value="P:protein N-linked glycosylation"/>
    <property type="evidence" value="ECO:0007669"/>
    <property type="project" value="TreeGrafter"/>
</dbReference>
<evidence type="ECO:0000313" key="3">
    <source>
        <dbReference type="EMBL" id="CAH02865.1"/>
    </source>
</evidence>
<protein>
    <submittedName>
        <fullName evidence="3">KLLA0A06215p</fullName>
    </submittedName>
</protein>
<keyword evidence="4" id="KW-1185">Reference proteome</keyword>
<dbReference type="PANTHER" id="PTHR31306:SF10">
    <property type="entry name" value="ALPHA-1,6-MANNOSYLTRANSFERASE MNN11-RELATED"/>
    <property type="match status" value="1"/>
</dbReference>
<gene>
    <name evidence="3" type="ORF">KLLA0_A06215g</name>
</gene>
<dbReference type="PaxDb" id="284590-Q6CXR2"/>
<dbReference type="EMBL" id="CR382121">
    <property type="protein sequence ID" value="CAH02865.1"/>
    <property type="molecule type" value="Genomic_DNA"/>
</dbReference>
<dbReference type="eggNOG" id="KOG4748">
    <property type="taxonomic scope" value="Eukaryota"/>
</dbReference>